<dbReference type="eggNOG" id="ENOG5033AVY">
    <property type="taxonomic scope" value="Bacteria"/>
</dbReference>
<keyword evidence="1" id="KW-1133">Transmembrane helix</keyword>
<evidence type="ECO:0000256" key="1">
    <source>
        <dbReference type="SAM" id="Phobius"/>
    </source>
</evidence>
<gene>
    <name evidence="2" type="ORF">SAMN05414137_104157</name>
</gene>
<dbReference type="Proteomes" id="UP000183015">
    <property type="component" value="Unassembled WGS sequence"/>
</dbReference>
<sequence length="124" mass="12304">MASSSVLLTVLLGVNAVAALVSSGSALAGMLRPGLALASGEAVTGGVRFYASAYALRAVPLGLLTAALAVVGDRPALVPVLVVAGLVQVGDSTLGARRRHLGMAFGAGLFAALHLATALWLSIR</sequence>
<reference evidence="3" key="1">
    <citation type="submission" date="2016-10" db="EMBL/GenBank/DDBJ databases">
        <authorList>
            <person name="Varghese N."/>
        </authorList>
    </citation>
    <scope>NUCLEOTIDE SEQUENCE [LARGE SCALE GENOMIC DNA]</scope>
    <source>
        <strain evidence="3">DSM 45096 / BCRC 16803 / CGMCC 4.1857 / CIP 109030 / JCM 12277 / KCTC 19219 / NBRC 100920 / 33214</strain>
    </source>
</reference>
<keyword evidence="3" id="KW-1185">Reference proteome</keyword>
<dbReference type="AlphaFoldDB" id="A0A1H7KSI5"/>
<evidence type="ECO:0000313" key="2">
    <source>
        <dbReference type="EMBL" id="SEK89015.1"/>
    </source>
</evidence>
<name>A0A1H7KSI5_STRJI</name>
<organism evidence="2 3">
    <name type="scientific">Streptacidiphilus jiangxiensis</name>
    <dbReference type="NCBI Taxonomy" id="235985"/>
    <lineage>
        <taxon>Bacteria</taxon>
        <taxon>Bacillati</taxon>
        <taxon>Actinomycetota</taxon>
        <taxon>Actinomycetes</taxon>
        <taxon>Kitasatosporales</taxon>
        <taxon>Streptomycetaceae</taxon>
        <taxon>Streptacidiphilus</taxon>
    </lineage>
</organism>
<dbReference type="RefSeq" id="WP_063773140.1">
    <property type="nucleotide sequence ID" value="NZ_BBPN01000001.1"/>
</dbReference>
<accession>A0A1H7KSI5</accession>
<feature type="transmembrane region" description="Helical" evidence="1">
    <location>
        <begin position="101"/>
        <end position="123"/>
    </location>
</feature>
<dbReference type="STRING" id="235985.SAMN05414137_104157"/>
<keyword evidence="1" id="KW-0472">Membrane</keyword>
<keyword evidence="1" id="KW-0812">Transmembrane</keyword>
<protein>
    <recommendedName>
        <fullName evidence="4">DUF4267 domain-containing protein</fullName>
    </recommendedName>
</protein>
<evidence type="ECO:0000313" key="3">
    <source>
        <dbReference type="Proteomes" id="UP000183015"/>
    </source>
</evidence>
<evidence type="ECO:0008006" key="4">
    <source>
        <dbReference type="Google" id="ProtNLM"/>
    </source>
</evidence>
<proteinExistence type="predicted"/>
<dbReference type="EMBL" id="FOAZ01000004">
    <property type="protein sequence ID" value="SEK89015.1"/>
    <property type="molecule type" value="Genomic_DNA"/>
</dbReference>